<dbReference type="PRINTS" id="PR00420">
    <property type="entry name" value="RNGMNOXGNASE"/>
</dbReference>
<dbReference type="Pfam" id="PF01494">
    <property type="entry name" value="FAD_binding_3"/>
    <property type="match status" value="1"/>
</dbReference>
<gene>
    <name evidence="3" type="ORF">EDD31_0668</name>
</gene>
<dbReference type="InterPro" id="IPR011777">
    <property type="entry name" value="Geranylgeranyl_Rdtase_fam"/>
</dbReference>
<protein>
    <submittedName>
        <fullName evidence="3">Geranylgeranyl reductase family protein</fullName>
    </submittedName>
</protein>
<dbReference type="SUPFAM" id="SSF51905">
    <property type="entry name" value="FAD/NAD(P)-binding domain"/>
    <property type="match status" value="1"/>
</dbReference>
<feature type="region of interest" description="Disordered" evidence="1">
    <location>
        <begin position="1"/>
        <end position="25"/>
    </location>
</feature>
<evidence type="ECO:0000259" key="2">
    <source>
        <dbReference type="Pfam" id="PF01494"/>
    </source>
</evidence>
<dbReference type="PANTHER" id="PTHR42685">
    <property type="entry name" value="GERANYLGERANYL DIPHOSPHATE REDUCTASE"/>
    <property type="match status" value="1"/>
</dbReference>
<organism evidence="3 4">
    <name type="scientific">Bogoriella caseilytica</name>
    <dbReference type="NCBI Taxonomy" id="56055"/>
    <lineage>
        <taxon>Bacteria</taxon>
        <taxon>Bacillati</taxon>
        <taxon>Actinomycetota</taxon>
        <taxon>Actinomycetes</taxon>
        <taxon>Micrococcales</taxon>
        <taxon>Bogoriellaceae</taxon>
        <taxon>Bogoriella</taxon>
    </lineage>
</organism>
<accession>A0A3N2BAQ0</accession>
<dbReference type="EMBL" id="RKHK01000001">
    <property type="protein sequence ID" value="ROR72317.1"/>
    <property type="molecule type" value="Genomic_DNA"/>
</dbReference>
<dbReference type="Proteomes" id="UP000280668">
    <property type="component" value="Unassembled WGS sequence"/>
</dbReference>
<dbReference type="PANTHER" id="PTHR42685:SF22">
    <property type="entry name" value="CONDITIONED MEDIUM FACTOR RECEPTOR 1"/>
    <property type="match status" value="1"/>
</dbReference>
<dbReference type="NCBIfam" id="TIGR02032">
    <property type="entry name" value="GG-red-SF"/>
    <property type="match status" value="1"/>
</dbReference>
<comment type="caution">
    <text evidence="3">The sequence shown here is derived from an EMBL/GenBank/DDBJ whole genome shotgun (WGS) entry which is preliminary data.</text>
</comment>
<dbReference type="InterPro" id="IPR002938">
    <property type="entry name" value="FAD-bd"/>
</dbReference>
<feature type="compositionally biased region" description="Low complexity" evidence="1">
    <location>
        <begin position="1"/>
        <end position="16"/>
    </location>
</feature>
<evidence type="ECO:0000313" key="3">
    <source>
        <dbReference type="EMBL" id="ROR72317.1"/>
    </source>
</evidence>
<name>A0A3N2BAQ0_9MICO</name>
<sequence>MGSARAAKAGSPATPSATPPLGWPAHLTPADEADVIVVGAGPGGAAAAHYLASTGLDVLLLDKARFPRDKICGDGLTPRAVAELIRMGVSTSEEDGWIRNWGLRTHGAGHTIELPWPELAEMPSYGLARARTSLDETLVRHAERTGARLLEGMAVTGAVAHERSGRVLGVTARPVDERGRRSGEDQTFRAPIVIDAGGVSARLATSVGIEKNENRPMGVAVRTYFRSPRHDDPMMESHLELWDGEPGKSNLIPGYGWIFALGDGTVNVGLGSLSSTAKPTGLDYKAMFRTWMKHTPPEWGFTEENQLAELRSAALPMAFNRQPHYRQGLLLVGDSGGMVSPFNGEGIAYAMQSGRIAADVVSQALARSSAYEREKALRTYPKLLSEELGGYFSLGRAFARIIEHPEVMRVCVKHGLPRPTLMRFTMKLLSDGFDRRDGDWMDRTITALTKLAPAA</sequence>
<dbReference type="Gene3D" id="3.50.50.60">
    <property type="entry name" value="FAD/NAD(P)-binding domain"/>
    <property type="match status" value="1"/>
</dbReference>
<evidence type="ECO:0000313" key="4">
    <source>
        <dbReference type="Proteomes" id="UP000280668"/>
    </source>
</evidence>
<proteinExistence type="predicted"/>
<reference evidence="3 4" key="1">
    <citation type="submission" date="2018-11" db="EMBL/GenBank/DDBJ databases">
        <title>Sequencing the genomes of 1000 actinobacteria strains.</title>
        <authorList>
            <person name="Klenk H.-P."/>
        </authorList>
    </citation>
    <scope>NUCLEOTIDE SEQUENCE [LARGE SCALE GENOMIC DNA]</scope>
    <source>
        <strain evidence="3 4">DSM 11294</strain>
    </source>
</reference>
<evidence type="ECO:0000256" key="1">
    <source>
        <dbReference type="SAM" id="MobiDB-lite"/>
    </source>
</evidence>
<dbReference type="InterPro" id="IPR036188">
    <property type="entry name" value="FAD/NAD-bd_sf"/>
</dbReference>
<dbReference type="GO" id="GO:0071949">
    <property type="term" value="F:FAD binding"/>
    <property type="evidence" value="ECO:0007669"/>
    <property type="project" value="InterPro"/>
</dbReference>
<keyword evidence="4" id="KW-1185">Reference proteome</keyword>
<dbReference type="AlphaFoldDB" id="A0A3N2BAQ0"/>
<feature type="domain" description="FAD-binding" evidence="2">
    <location>
        <begin position="32"/>
        <end position="354"/>
    </location>
</feature>
<dbReference type="InterPro" id="IPR050407">
    <property type="entry name" value="Geranylgeranyl_reductase"/>
</dbReference>
<dbReference type="GO" id="GO:0016628">
    <property type="term" value="F:oxidoreductase activity, acting on the CH-CH group of donors, NAD or NADP as acceptor"/>
    <property type="evidence" value="ECO:0007669"/>
    <property type="project" value="InterPro"/>
</dbReference>